<accession>D6SKA8</accession>
<comment type="caution">
    <text evidence="1">The sequence shown here is derived from an EMBL/GenBank/DDBJ whole genome shotgun (WGS) entry which is preliminary data.</text>
</comment>
<keyword evidence="2" id="KW-1185">Reference proteome</keyword>
<gene>
    <name evidence="1" type="ORF">Dthio_PD3775</name>
</gene>
<dbReference type="InterPro" id="IPR013321">
    <property type="entry name" value="Arc_rbn_hlx_hlx"/>
</dbReference>
<dbReference type="OrthoDB" id="598413at2"/>
<evidence type="ECO:0000313" key="2">
    <source>
        <dbReference type="Proteomes" id="UP000005496"/>
    </source>
</evidence>
<dbReference type="NCBIfam" id="NF041551">
    <property type="entry name" value="YlcI_YnfO_N"/>
    <property type="match status" value="1"/>
</dbReference>
<dbReference type="Proteomes" id="UP000005496">
    <property type="component" value="Unassembled WGS sequence"/>
</dbReference>
<dbReference type="AlphaFoldDB" id="D6SKA8"/>
<reference evidence="1" key="1">
    <citation type="submission" date="2010-05" db="EMBL/GenBank/DDBJ databases">
        <title>The draft genome of Desulfonatronospira thiodismutans ASO3-1.</title>
        <authorList>
            <consortium name="US DOE Joint Genome Institute (JGI-PGF)"/>
            <person name="Lucas S."/>
            <person name="Copeland A."/>
            <person name="Lapidus A."/>
            <person name="Cheng J.-F."/>
            <person name="Bruce D."/>
            <person name="Goodwin L."/>
            <person name="Pitluck S."/>
            <person name="Chertkov O."/>
            <person name="Brettin T."/>
            <person name="Detter J.C."/>
            <person name="Han C."/>
            <person name="Land M.L."/>
            <person name="Hauser L."/>
            <person name="Kyrpides N."/>
            <person name="Mikhailova N."/>
            <person name="Muyzer G."/>
            <person name="Woyke T."/>
        </authorList>
    </citation>
    <scope>NUCLEOTIDE SEQUENCE [LARGE SCALE GENOMIC DNA]</scope>
    <source>
        <strain evidence="1">ASO3-1</strain>
    </source>
</reference>
<proteinExistence type="predicted"/>
<dbReference type="SUPFAM" id="SSF47598">
    <property type="entry name" value="Ribbon-helix-helix"/>
    <property type="match status" value="1"/>
</dbReference>
<evidence type="ECO:0000313" key="1">
    <source>
        <dbReference type="EMBL" id="EFI36311.1"/>
    </source>
</evidence>
<protein>
    <submittedName>
        <fullName evidence="1">CopG domain protein DNA-binding domain protein</fullName>
    </submittedName>
</protein>
<dbReference type="RefSeq" id="WP_008869430.1">
    <property type="nucleotide sequence ID" value="NZ_ACJN02000001.1"/>
</dbReference>
<dbReference type="Pfam" id="PF05534">
    <property type="entry name" value="HicB"/>
    <property type="match status" value="1"/>
</dbReference>
<organism evidence="1 2">
    <name type="scientific">Desulfonatronospira thiodismutans ASO3-1</name>
    <dbReference type="NCBI Taxonomy" id="555779"/>
    <lineage>
        <taxon>Bacteria</taxon>
        <taxon>Pseudomonadati</taxon>
        <taxon>Thermodesulfobacteriota</taxon>
        <taxon>Desulfovibrionia</taxon>
        <taxon>Desulfovibrionales</taxon>
        <taxon>Desulfonatronovibrionaceae</taxon>
        <taxon>Desulfonatronospira</taxon>
    </lineage>
</organism>
<dbReference type="InterPro" id="IPR010985">
    <property type="entry name" value="Ribbon_hlx_hlx"/>
</dbReference>
<dbReference type="eggNOG" id="COG4226">
    <property type="taxonomic scope" value="Bacteria"/>
</dbReference>
<sequence>MSTLSIRLPDSLHERLKQMAEKEGVSMNQFIALALSEKISALHTLDYLKERAARGERREFEAILSRVPDVEPEEQDRL</sequence>
<name>D6SKA8_9BACT</name>
<dbReference type="EMBL" id="ACJN02000001">
    <property type="protein sequence ID" value="EFI36311.1"/>
    <property type="molecule type" value="Genomic_DNA"/>
</dbReference>
<dbReference type="GO" id="GO:0006355">
    <property type="term" value="P:regulation of DNA-templated transcription"/>
    <property type="evidence" value="ECO:0007669"/>
    <property type="project" value="InterPro"/>
</dbReference>
<dbReference type="InterPro" id="IPR008651">
    <property type="entry name" value="Uncharacterised_HicB"/>
</dbReference>
<dbReference type="GO" id="GO:0003677">
    <property type="term" value="F:DNA binding"/>
    <property type="evidence" value="ECO:0007669"/>
    <property type="project" value="UniProtKB-KW"/>
</dbReference>
<dbReference type="Gene3D" id="1.10.1220.10">
    <property type="entry name" value="Met repressor-like"/>
    <property type="match status" value="1"/>
</dbReference>
<keyword evidence="1" id="KW-0238">DNA-binding</keyword>